<dbReference type="AlphaFoldDB" id="A0A1V8RTU6"/>
<dbReference type="EMBL" id="MDET01000006">
    <property type="protein sequence ID" value="OQM76612.1"/>
    <property type="molecule type" value="Genomic_DNA"/>
</dbReference>
<keyword evidence="2" id="KW-1185">Reference proteome</keyword>
<accession>A0A1V8RTU6</accession>
<dbReference type="OrthoDB" id="9808516at2"/>
<sequence>MSETTSKLDELLGDPMVQLVMERDRVEPTELRLMLERAAQPMLAVEAEEPAVPPAHVIAESRCPNWLCR</sequence>
<dbReference type="Proteomes" id="UP000191905">
    <property type="component" value="Unassembled WGS sequence"/>
</dbReference>
<dbReference type="STRING" id="1873176.BFN67_13340"/>
<dbReference type="RefSeq" id="WP_080918621.1">
    <property type="nucleotide sequence ID" value="NZ_MDET01000006.1"/>
</dbReference>
<evidence type="ECO:0000313" key="1">
    <source>
        <dbReference type="EMBL" id="OQM76612.1"/>
    </source>
</evidence>
<organism evidence="1 2">
    <name type="scientific">Manganibacter manganicus</name>
    <dbReference type="NCBI Taxonomy" id="1873176"/>
    <lineage>
        <taxon>Bacteria</taxon>
        <taxon>Pseudomonadati</taxon>
        <taxon>Pseudomonadota</taxon>
        <taxon>Alphaproteobacteria</taxon>
        <taxon>Hyphomicrobiales</taxon>
        <taxon>Phyllobacteriaceae</taxon>
        <taxon>Manganibacter</taxon>
    </lineage>
</organism>
<gene>
    <name evidence="1" type="ORF">BFN67_13340</name>
</gene>
<protein>
    <submittedName>
        <fullName evidence="1">Uncharacterized protein</fullName>
    </submittedName>
</protein>
<evidence type="ECO:0000313" key="2">
    <source>
        <dbReference type="Proteomes" id="UP000191905"/>
    </source>
</evidence>
<name>A0A1V8RTU6_9HYPH</name>
<reference evidence="1 2" key="1">
    <citation type="journal article" date="2016" name="Int. J. Syst. Evol. Microbiol.">
        <title>Pseudaminobacter manganicus sp. nov., isolated from sludge of a manganese mine.</title>
        <authorList>
            <person name="Li J."/>
            <person name="Huang J."/>
            <person name="Liao S."/>
            <person name="Wang G."/>
        </authorList>
    </citation>
    <scope>NUCLEOTIDE SEQUENCE [LARGE SCALE GENOMIC DNA]</scope>
    <source>
        <strain evidence="1 2">JH-7</strain>
    </source>
</reference>
<proteinExistence type="predicted"/>
<comment type="caution">
    <text evidence="1">The sequence shown here is derived from an EMBL/GenBank/DDBJ whole genome shotgun (WGS) entry which is preliminary data.</text>
</comment>